<dbReference type="Proteomes" id="UP001286313">
    <property type="component" value="Unassembled WGS sequence"/>
</dbReference>
<accession>A0AAE1K7E3</accession>
<evidence type="ECO:0000313" key="2">
    <source>
        <dbReference type="Proteomes" id="UP001286313"/>
    </source>
</evidence>
<keyword evidence="2" id="KW-1185">Reference proteome</keyword>
<comment type="caution">
    <text evidence="1">The sequence shown here is derived from an EMBL/GenBank/DDBJ whole genome shotgun (WGS) entry which is preliminary data.</text>
</comment>
<dbReference type="EMBL" id="JAWQEG010003712">
    <property type="protein sequence ID" value="KAK3864833.1"/>
    <property type="molecule type" value="Genomic_DNA"/>
</dbReference>
<evidence type="ECO:0000313" key="1">
    <source>
        <dbReference type="EMBL" id="KAK3864833.1"/>
    </source>
</evidence>
<sequence length="158" mass="16813">MGGVGCGVGVGGWRRIEGEGGELGGGWDGGGWVVVAERGEAGHELKEERQVICTEHELAAFSASPLTLPLLTPCLSSHPASPHTLPLLTPCLSSHPASPHTLPRLSLLLYLITTTMPHQCLMFPRCLSPHYFSPVLTTLLPFPHSSSSSSLLSLRTEQ</sequence>
<reference evidence="1" key="1">
    <citation type="submission" date="2023-10" db="EMBL/GenBank/DDBJ databases">
        <title>Genome assemblies of two species of porcelain crab, Petrolisthes cinctipes and Petrolisthes manimaculis (Anomura: Porcellanidae).</title>
        <authorList>
            <person name="Angst P."/>
        </authorList>
    </citation>
    <scope>NUCLEOTIDE SEQUENCE</scope>
    <source>
        <strain evidence="1">PB745_01</strain>
        <tissue evidence="1">Gill</tissue>
    </source>
</reference>
<name>A0AAE1K7E3_PETCI</name>
<gene>
    <name evidence="1" type="ORF">Pcinc_029521</name>
</gene>
<dbReference type="AlphaFoldDB" id="A0AAE1K7E3"/>
<organism evidence="1 2">
    <name type="scientific">Petrolisthes cinctipes</name>
    <name type="common">Flat porcelain crab</name>
    <dbReference type="NCBI Taxonomy" id="88211"/>
    <lineage>
        <taxon>Eukaryota</taxon>
        <taxon>Metazoa</taxon>
        <taxon>Ecdysozoa</taxon>
        <taxon>Arthropoda</taxon>
        <taxon>Crustacea</taxon>
        <taxon>Multicrustacea</taxon>
        <taxon>Malacostraca</taxon>
        <taxon>Eumalacostraca</taxon>
        <taxon>Eucarida</taxon>
        <taxon>Decapoda</taxon>
        <taxon>Pleocyemata</taxon>
        <taxon>Anomura</taxon>
        <taxon>Galatheoidea</taxon>
        <taxon>Porcellanidae</taxon>
        <taxon>Petrolisthes</taxon>
    </lineage>
</organism>
<protein>
    <submittedName>
        <fullName evidence="1">Uncharacterized protein</fullName>
    </submittedName>
</protein>
<proteinExistence type="predicted"/>